<name>A0A5C5U1A7_9GAMM</name>
<comment type="caution">
    <text evidence="1">The sequence shown here is derived from an EMBL/GenBank/DDBJ whole genome shotgun (WGS) entry which is preliminary data.</text>
</comment>
<dbReference type="OrthoDB" id="5976079at2"/>
<dbReference type="SUPFAM" id="SSF74653">
    <property type="entry name" value="TolA/TonB C-terminal domain"/>
    <property type="match status" value="1"/>
</dbReference>
<dbReference type="Proteomes" id="UP000319980">
    <property type="component" value="Unassembled WGS sequence"/>
</dbReference>
<gene>
    <name evidence="1" type="ORF">FQY83_13330</name>
</gene>
<dbReference type="Gene3D" id="3.30.1150.10">
    <property type="match status" value="1"/>
</dbReference>
<dbReference type="EMBL" id="VOHK01000005">
    <property type="protein sequence ID" value="TWT19332.1"/>
    <property type="molecule type" value="Genomic_DNA"/>
</dbReference>
<dbReference type="RefSeq" id="WP_146388448.1">
    <property type="nucleotide sequence ID" value="NZ_VOHK01000005.1"/>
</dbReference>
<sequence>MNACRSLASGLVIAALAGCASTERAVGKRMILPPSAARMTLEDRQAFLMAVPIEAPLPTYPQDDARGDGMTEVCVEFIVGEQGAVTEATPAYGVDSCAAQPHPAFVAAAVDAVRRWTFFGAAVCEFPEGVERTADCSGEDVVVRPVAIRLMYAFSFERRGGKARVGARPSDD</sequence>
<protein>
    <recommendedName>
        <fullName evidence="3">TonB C-terminal domain-containing protein</fullName>
    </recommendedName>
</protein>
<organism evidence="1 2">
    <name type="scientific">Luteimonas marina</name>
    <dbReference type="NCBI Taxonomy" id="488485"/>
    <lineage>
        <taxon>Bacteria</taxon>
        <taxon>Pseudomonadati</taxon>
        <taxon>Pseudomonadota</taxon>
        <taxon>Gammaproteobacteria</taxon>
        <taxon>Lysobacterales</taxon>
        <taxon>Lysobacteraceae</taxon>
        <taxon>Luteimonas</taxon>
    </lineage>
</organism>
<evidence type="ECO:0000313" key="2">
    <source>
        <dbReference type="Proteomes" id="UP000319980"/>
    </source>
</evidence>
<evidence type="ECO:0008006" key="3">
    <source>
        <dbReference type="Google" id="ProtNLM"/>
    </source>
</evidence>
<dbReference type="PROSITE" id="PS51257">
    <property type="entry name" value="PROKAR_LIPOPROTEIN"/>
    <property type="match status" value="1"/>
</dbReference>
<evidence type="ECO:0000313" key="1">
    <source>
        <dbReference type="EMBL" id="TWT19332.1"/>
    </source>
</evidence>
<proteinExistence type="predicted"/>
<accession>A0A5C5U1A7</accession>
<reference evidence="1 2" key="1">
    <citation type="journal article" date="2008" name="Int. J. Syst. Evol. Microbiol.">
        <title>Luteimonas marina sp. nov., isolated from seawater.</title>
        <authorList>
            <person name="Baik K.S."/>
            <person name="Park S.C."/>
            <person name="Kim M.S."/>
            <person name="Kim E.M."/>
            <person name="Park C."/>
            <person name="Chun J."/>
            <person name="Seong C.N."/>
        </authorList>
    </citation>
    <scope>NUCLEOTIDE SEQUENCE [LARGE SCALE GENOMIC DNA]</scope>
    <source>
        <strain evidence="1 2">FR1330</strain>
    </source>
</reference>
<dbReference type="AlphaFoldDB" id="A0A5C5U1A7"/>
<keyword evidence="2" id="KW-1185">Reference proteome</keyword>